<proteinExistence type="predicted"/>
<keyword evidence="1" id="KW-0812">Transmembrane</keyword>
<accession>A0A3R9JU92</accession>
<keyword evidence="1" id="KW-0472">Membrane</keyword>
<evidence type="ECO:0000256" key="1">
    <source>
        <dbReference type="SAM" id="Phobius"/>
    </source>
</evidence>
<feature type="transmembrane region" description="Helical" evidence="1">
    <location>
        <begin position="6"/>
        <end position="24"/>
    </location>
</feature>
<evidence type="ECO:0008006" key="4">
    <source>
        <dbReference type="Google" id="ProtNLM"/>
    </source>
</evidence>
<keyword evidence="1" id="KW-1133">Transmembrane helix</keyword>
<reference evidence="2 3" key="1">
    <citation type="submission" date="2018-11" db="EMBL/GenBank/DDBJ databases">
        <title>Species Designations Belie Phenotypic and Genotypic Heterogeneity in Oral Streptococci.</title>
        <authorList>
            <person name="Velsko I."/>
        </authorList>
    </citation>
    <scope>NUCLEOTIDE SEQUENCE [LARGE SCALE GENOMIC DNA]</scope>
    <source>
        <strain evidence="2 3">KLC12</strain>
    </source>
</reference>
<gene>
    <name evidence="2" type="ORF">D8853_02945</name>
</gene>
<dbReference type="Proteomes" id="UP000267691">
    <property type="component" value="Unassembled WGS sequence"/>
</dbReference>
<protein>
    <recommendedName>
        <fullName evidence="4">Phage lipoprotein</fullName>
    </recommendedName>
</protein>
<organism evidence="2 3">
    <name type="scientific">Streptococcus mitis</name>
    <dbReference type="NCBI Taxonomy" id="28037"/>
    <lineage>
        <taxon>Bacteria</taxon>
        <taxon>Bacillati</taxon>
        <taxon>Bacillota</taxon>
        <taxon>Bacilli</taxon>
        <taxon>Lactobacillales</taxon>
        <taxon>Streptococcaceae</taxon>
        <taxon>Streptococcus</taxon>
        <taxon>Streptococcus mitis group</taxon>
    </lineage>
</organism>
<evidence type="ECO:0000313" key="2">
    <source>
        <dbReference type="EMBL" id="RSI87072.1"/>
    </source>
</evidence>
<dbReference type="AlphaFoldDB" id="A0A3R9JU92"/>
<dbReference type="RefSeq" id="WP_125443089.1">
    <property type="nucleotide sequence ID" value="NZ_RJNT01000002.1"/>
</dbReference>
<comment type="caution">
    <text evidence="2">The sequence shown here is derived from an EMBL/GenBank/DDBJ whole genome shotgun (WGS) entry which is preliminary data.</text>
</comment>
<name>A0A3R9JU92_STRMT</name>
<dbReference type="EMBL" id="RJNT01000002">
    <property type="protein sequence ID" value="RSI87072.1"/>
    <property type="molecule type" value="Genomic_DNA"/>
</dbReference>
<sequence>MFEPPILDQLMGVGALLIGFAGLCRHIKLQEERKEKERREEQEFASMIIQVRNHAYERGREDKWQEIRKNIQREFKGFTYDNEPPTGLRSEHLGLRQEPLALPEPKMHILK</sequence>
<evidence type="ECO:0000313" key="3">
    <source>
        <dbReference type="Proteomes" id="UP000267691"/>
    </source>
</evidence>